<feature type="region of interest" description="Disordered" evidence="6">
    <location>
        <begin position="708"/>
        <end position="809"/>
    </location>
</feature>
<feature type="compositionally biased region" description="Acidic residues" evidence="6">
    <location>
        <begin position="274"/>
        <end position="285"/>
    </location>
</feature>
<dbReference type="GO" id="GO:0016192">
    <property type="term" value="P:vesicle-mediated transport"/>
    <property type="evidence" value="ECO:0007669"/>
    <property type="project" value="InterPro"/>
</dbReference>
<organism evidence="8 9">
    <name type="scientific">Elsinoe australis</name>
    <dbReference type="NCBI Taxonomy" id="40998"/>
    <lineage>
        <taxon>Eukaryota</taxon>
        <taxon>Fungi</taxon>
        <taxon>Dikarya</taxon>
        <taxon>Ascomycota</taxon>
        <taxon>Pezizomycotina</taxon>
        <taxon>Dothideomycetes</taxon>
        <taxon>Dothideomycetidae</taxon>
        <taxon>Myriangiales</taxon>
        <taxon>Elsinoaceae</taxon>
        <taxon>Elsinoe</taxon>
    </lineage>
</organism>
<evidence type="ECO:0000256" key="2">
    <source>
        <dbReference type="ARBA" id="ARBA00006613"/>
    </source>
</evidence>
<dbReference type="PANTHER" id="PTHR11134">
    <property type="entry name" value="ADAPTOR COMPLEX SUBUNIT BETA FAMILY MEMBER"/>
    <property type="match status" value="1"/>
</dbReference>
<dbReference type="GO" id="GO:0006886">
    <property type="term" value="P:intracellular protein transport"/>
    <property type="evidence" value="ECO:0007669"/>
    <property type="project" value="InterPro"/>
</dbReference>
<dbReference type="InterPro" id="IPR011989">
    <property type="entry name" value="ARM-like"/>
</dbReference>
<reference evidence="8 9" key="1">
    <citation type="submission" date="2018-02" db="EMBL/GenBank/DDBJ databases">
        <title>Draft genome sequences of Elsinoe sp., causing black scab on jojoba.</title>
        <authorList>
            <person name="Stodart B."/>
            <person name="Jeffress S."/>
            <person name="Ash G."/>
            <person name="Arun Chinnappa K."/>
        </authorList>
    </citation>
    <scope>NUCLEOTIDE SEQUENCE [LARGE SCALE GENOMIC DNA]</scope>
    <source>
        <strain evidence="8 9">Hillstone_2</strain>
    </source>
</reference>
<dbReference type="InterPro" id="IPR002553">
    <property type="entry name" value="Clathrin/coatomer_adapt-like_N"/>
</dbReference>
<evidence type="ECO:0000259" key="7">
    <source>
        <dbReference type="Pfam" id="PF01602"/>
    </source>
</evidence>
<feature type="compositionally biased region" description="Basic and acidic residues" evidence="6">
    <location>
        <begin position="726"/>
        <end position="735"/>
    </location>
</feature>
<dbReference type="InterPro" id="IPR016024">
    <property type="entry name" value="ARM-type_fold"/>
</dbReference>
<sequence>MESISKISTLLEAARELTLEASRDASSARRPLRPLPPAQIQKLLDSRSERDVLEGLRRVIAMQYTSSLSTTLPFFPAVLKTLSHPTSSTRPLVYAYLTHHAEADPDTALLAINTIQKSLSDSSPKVRAMALKTMSGLRMPVISQIVSLAIKKGVADMSPVVRKAAAFACVKCVRLDPSTLPQVTDYLSQLIGDAQYYVAGAAVAAFMEVCPERLDLVHKHYRSLVKKLVDMDEWGQLATLKLLTIYSRKCFPYQTRRVPKTQRSQVDKAKGFYDDEPSTSEADDTEYIDQQLLDSDLELFLSSTLPLLQSRTSAVILAVTGTYLSLAPTRYLHHAIGPLVALLRSPEDIQPIAFHNIVQVALAVPALFVPYHRHFTLHHNDDPQIFSLKLETLTLIFPYCPPSTQSLTLADLEHFSRSHDAHTVRLAVRAIGRCAQASSSATSARCLRLLLRQIHAADEHLVAEALEVIRHLIQQDPTRHKKTVVRLAKKLDELSSDKARASVIWLVGEFAGLGKLEESVAPDVLRILVRGYRDEGEEVKGQIVLLAAKVYCIWCNEVREEKKDEVETEEKNAPVEGLEGDGEGFQPKELENGDHGDPESGRHAIEMLWQHVLLLARYTPSYDLRDRARLFRALLSVPSSTELASLLLLAPKPVPQAPSPSESRKGFMLGSASLVIGDEAGVHGLKGYEPLPDWVKEGEEPDARLRDAAGEKKTEYGAPRSAAGRMLDDALKGDRGSGSQASSFKEKAPVSLDDWLNEEPKPAQAQESSGESEYETDEENEEEEEDSEYETEEDESEDESGDERQQLVR</sequence>
<evidence type="ECO:0000256" key="4">
    <source>
        <dbReference type="ARBA" id="ARBA00022927"/>
    </source>
</evidence>
<dbReference type="GO" id="GO:0030123">
    <property type="term" value="C:AP-3 adaptor complex"/>
    <property type="evidence" value="ECO:0007669"/>
    <property type="project" value="InterPro"/>
</dbReference>
<feature type="domain" description="Clathrin/coatomer adaptor adaptin-like N-terminal" evidence="7">
    <location>
        <begin position="39"/>
        <end position="637"/>
    </location>
</feature>
<dbReference type="Pfam" id="PF01602">
    <property type="entry name" value="Adaptin_N"/>
    <property type="match status" value="1"/>
</dbReference>
<evidence type="ECO:0000256" key="6">
    <source>
        <dbReference type="SAM" id="MobiDB-lite"/>
    </source>
</evidence>
<comment type="similarity">
    <text evidence="2">Belongs to the adaptor complexes large subunit family.</text>
</comment>
<dbReference type="GO" id="GO:0012505">
    <property type="term" value="C:endomembrane system"/>
    <property type="evidence" value="ECO:0007669"/>
    <property type="project" value="UniProtKB-SubCell"/>
</dbReference>
<dbReference type="AlphaFoldDB" id="A0A4U7AYF5"/>
<feature type="region of interest" description="Disordered" evidence="6">
    <location>
        <begin position="563"/>
        <end position="601"/>
    </location>
</feature>
<keyword evidence="3" id="KW-0813">Transport</keyword>
<comment type="subcellular location">
    <subcellularLocation>
        <location evidence="1">Endomembrane system</location>
    </subcellularLocation>
</comment>
<dbReference type="InterPro" id="IPR026739">
    <property type="entry name" value="AP_beta"/>
</dbReference>
<dbReference type="Gene3D" id="1.25.10.10">
    <property type="entry name" value="Leucine-rich Repeat Variant"/>
    <property type="match status" value="1"/>
</dbReference>
<gene>
    <name evidence="8" type="ORF">C1H76_5834</name>
</gene>
<keyword evidence="5" id="KW-0472">Membrane</keyword>
<dbReference type="EMBL" id="PTQR01000075">
    <property type="protein sequence ID" value="TKX21941.1"/>
    <property type="molecule type" value="Genomic_DNA"/>
</dbReference>
<keyword evidence="4" id="KW-0653">Protein transport</keyword>
<dbReference type="InterPro" id="IPR026740">
    <property type="entry name" value="AP3_beta"/>
</dbReference>
<dbReference type="Proteomes" id="UP000308133">
    <property type="component" value="Unassembled WGS sequence"/>
</dbReference>
<dbReference type="SUPFAM" id="SSF48371">
    <property type="entry name" value="ARM repeat"/>
    <property type="match status" value="1"/>
</dbReference>
<proteinExistence type="inferred from homology"/>
<feature type="region of interest" description="Disordered" evidence="6">
    <location>
        <begin position="266"/>
        <end position="285"/>
    </location>
</feature>
<accession>A0A4U7AYF5</accession>
<feature type="compositionally biased region" description="Acidic residues" evidence="6">
    <location>
        <begin position="770"/>
        <end position="801"/>
    </location>
</feature>
<evidence type="ECO:0000313" key="9">
    <source>
        <dbReference type="Proteomes" id="UP000308133"/>
    </source>
</evidence>
<feature type="compositionally biased region" description="Basic and acidic residues" evidence="6">
    <location>
        <begin position="563"/>
        <end position="573"/>
    </location>
</feature>
<evidence type="ECO:0000256" key="1">
    <source>
        <dbReference type="ARBA" id="ARBA00004308"/>
    </source>
</evidence>
<name>A0A4U7AYF5_9PEZI</name>
<evidence type="ECO:0000313" key="8">
    <source>
        <dbReference type="EMBL" id="TKX21941.1"/>
    </source>
</evidence>
<feature type="compositionally biased region" description="Basic and acidic residues" evidence="6">
    <location>
        <begin position="586"/>
        <end position="601"/>
    </location>
</feature>
<evidence type="ECO:0000256" key="3">
    <source>
        <dbReference type="ARBA" id="ARBA00022448"/>
    </source>
</evidence>
<comment type="caution">
    <text evidence="8">The sequence shown here is derived from an EMBL/GenBank/DDBJ whole genome shotgun (WGS) entry which is preliminary data.</text>
</comment>
<dbReference type="PIRSF" id="PIRSF037096">
    <property type="entry name" value="AP3_complex_beta"/>
    <property type="match status" value="1"/>
</dbReference>
<protein>
    <submittedName>
        <fullName evidence="8">Putative AP-3 complex subunit beta</fullName>
    </submittedName>
</protein>
<evidence type="ECO:0000256" key="5">
    <source>
        <dbReference type="ARBA" id="ARBA00023136"/>
    </source>
</evidence>